<reference evidence="1 2" key="2">
    <citation type="journal article" date="2012" name="Stand. Genomic Sci.">
        <title>Genome sequence of the moderately thermophilic, amino-acid-degrading and sulfur-reducing bacterium Thermovirga lienii type strain (Cas60314(T)).</title>
        <authorList>
            <person name="Goker M."/>
            <person name="Saunders E."/>
            <person name="Lapidus A."/>
            <person name="Nolan M."/>
            <person name="Lucas S."/>
            <person name="Hammon N."/>
            <person name="Deshpande S."/>
            <person name="Cheng J.F."/>
            <person name="Han C."/>
            <person name="Tapia R."/>
            <person name="Goodwin L.A."/>
            <person name="Pitluck S."/>
            <person name="Liolios K."/>
            <person name="Mavromatis K."/>
            <person name="Pagani I."/>
            <person name="Ivanova N."/>
            <person name="Mikhailova N."/>
            <person name="Pati A."/>
            <person name="Chen A."/>
            <person name="Palaniappan K."/>
            <person name="Land M."/>
            <person name="Chang Y.J."/>
            <person name="Jeffries C.D."/>
            <person name="Brambilla E.M."/>
            <person name="Rohde M."/>
            <person name="Spring S."/>
            <person name="Detter J.C."/>
            <person name="Woyke T."/>
            <person name="Bristow J."/>
            <person name="Eisen J.A."/>
            <person name="Markowitz V."/>
            <person name="Hugenholtz P."/>
            <person name="Kyrpides N.C."/>
            <person name="Klenk H.P."/>
        </authorList>
    </citation>
    <scope>NUCLEOTIDE SEQUENCE [LARGE SCALE GENOMIC DNA]</scope>
    <source>
        <strain evidence="2">ATCC BAA-1197 / DSM 17291 / Cas60314</strain>
    </source>
</reference>
<proteinExistence type="predicted"/>
<protein>
    <recommendedName>
        <fullName evidence="3">Diaminopimelate epimerase</fullName>
    </recommendedName>
</protein>
<dbReference type="KEGG" id="tli:Tlie_1657"/>
<evidence type="ECO:0008006" key="3">
    <source>
        <dbReference type="Google" id="ProtNLM"/>
    </source>
</evidence>
<sequence length="314" mass="34326">MNLDYIKGHMGGNLIILLDGRQLPQEPQRQLEAALEVLGPLRLHGHQAGIFTPTDKPRTLGVKIVDITNRDFIPACGGLTQVTGKALATTNWANRFNVENTSDNFYVILETDAGETRLDIITKEEGITTYTDMSSFAELLRSIGIHKIEVDGISVFRSGYYLVADAEEIRKAFPKANFESMDPFSVEVLSNLQSKYQEATGTSNLHFCLYDNRTEKEGHLRAVYPHSVQEGHIEPACGTGSVALAMALLMTDEGQRLGLSDGKSINVTLETGGKPVLGGPDETTVVISIEKDSRIKATFSHSLVEITSQGVVFV</sequence>
<dbReference type="Proteomes" id="UP000005868">
    <property type="component" value="Chromosome"/>
</dbReference>
<evidence type="ECO:0000313" key="1">
    <source>
        <dbReference type="EMBL" id="AER67379.1"/>
    </source>
</evidence>
<dbReference type="STRING" id="580340.Tlie_1657"/>
<dbReference type="SUPFAM" id="SSF54506">
    <property type="entry name" value="Diaminopimelate epimerase-like"/>
    <property type="match status" value="1"/>
</dbReference>
<name>G7V848_THELD</name>
<gene>
    <name evidence="1" type="ordered locus">Tlie_1657</name>
</gene>
<reference evidence="2" key="1">
    <citation type="submission" date="2011-10" db="EMBL/GenBank/DDBJ databases">
        <title>The complete genome of chromosome of Thermovirga lienii DSM 17291.</title>
        <authorList>
            <consortium name="US DOE Joint Genome Institute (JGI-PGF)"/>
            <person name="Lucas S."/>
            <person name="Copeland A."/>
            <person name="Lapidus A."/>
            <person name="Glavina del Rio T."/>
            <person name="Dalin E."/>
            <person name="Tice H."/>
            <person name="Bruce D."/>
            <person name="Goodwin L."/>
            <person name="Pitluck S."/>
            <person name="Peters L."/>
            <person name="Mikhailova N."/>
            <person name="Saunders E."/>
            <person name="Kyrpides N."/>
            <person name="Mavromatis K."/>
            <person name="Ivanova N."/>
            <person name="Last F.I."/>
            <person name="Brettin T."/>
            <person name="Detter J.C."/>
            <person name="Han C."/>
            <person name="Larimer F."/>
            <person name="Land M."/>
            <person name="Hauser L."/>
            <person name="Markowitz V."/>
            <person name="Cheng J.-F."/>
            <person name="Hugenholtz P."/>
            <person name="Woyke T."/>
            <person name="Wu D."/>
            <person name="Spring S."/>
            <person name="Schroeder M."/>
            <person name="Brambilla E.-M."/>
            <person name="Klenk H.-P."/>
            <person name="Eisen J.A."/>
        </authorList>
    </citation>
    <scope>NUCLEOTIDE SEQUENCE [LARGE SCALE GENOMIC DNA]</scope>
    <source>
        <strain evidence="2">ATCC BAA-1197 / DSM 17291 / Cas60314</strain>
    </source>
</reference>
<dbReference type="AlphaFoldDB" id="G7V848"/>
<organism evidence="1 2">
    <name type="scientific">Thermovirga lienii (strain ATCC BAA-1197 / DSM 17291 / Cas60314)</name>
    <dbReference type="NCBI Taxonomy" id="580340"/>
    <lineage>
        <taxon>Bacteria</taxon>
        <taxon>Thermotogati</taxon>
        <taxon>Synergistota</taxon>
        <taxon>Synergistia</taxon>
        <taxon>Synergistales</taxon>
        <taxon>Thermovirgaceae</taxon>
        <taxon>Thermovirga</taxon>
    </lineage>
</organism>
<accession>G7V848</accession>
<dbReference type="EMBL" id="CP003096">
    <property type="protein sequence ID" value="AER67379.1"/>
    <property type="molecule type" value="Genomic_DNA"/>
</dbReference>
<evidence type="ECO:0000313" key="2">
    <source>
        <dbReference type="Proteomes" id="UP000005868"/>
    </source>
</evidence>
<dbReference type="HOGENOM" id="CLU_885472_0_0_0"/>
<keyword evidence="2" id="KW-1185">Reference proteome</keyword>